<dbReference type="PANTHER" id="PTHR43845:SF1">
    <property type="entry name" value="BLR5969 PROTEIN"/>
    <property type="match status" value="1"/>
</dbReference>
<dbReference type="AlphaFoldDB" id="A0A644ZBH6"/>
<protein>
    <recommendedName>
        <fullName evidence="2">Phenylacetate--CoA ligase</fullName>
    </recommendedName>
</protein>
<sequence>MAQPGFARTLCLAAPELSPRAVLLSADYIPKSFVKLIERVWDCTVYTHYGMTETGFGLAVDCRCRDGMHMRDDEFMVEIIDSETLLPLPDGDTGEIVLTSLRNRAMPLIRYRTGDIGRLIAVPCACGGSLPRLGRVEGRLGGDSLNMATLDELLGSIKELLYYDAEILDGELLISCYAPAGLDRTGVTAILAAAGIKAKLREIPALNIRLTNSKRGIRIK</sequence>
<comment type="caution">
    <text evidence="1">The sequence shown here is derived from an EMBL/GenBank/DDBJ whole genome shotgun (WGS) entry which is preliminary data.</text>
</comment>
<name>A0A644ZBH6_9ZZZZ</name>
<evidence type="ECO:0000313" key="1">
    <source>
        <dbReference type="EMBL" id="MPM38242.1"/>
    </source>
</evidence>
<dbReference type="InterPro" id="IPR042099">
    <property type="entry name" value="ANL_N_sf"/>
</dbReference>
<dbReference type="PANTHER" id="PTHR43845">
    <property type="entry name" value="BLR5969 PROTEIN"/>
    <property type="match status" value="1"/>
</dbReference>
<dbReference type="SUPFAM" id="SSF56801">
    <property type="entry name" value="Acetyl-CoA synthetase-like"/>
    <property type="match status" value="1"/>
</dbReference>
<gene>
    <name evidence="1" type="ORF">SDC9_84871</name>
</gene>
<accession>A0A644ZBH6</accession>
<proteinExistence type="predicted"/>
<reference evidence="1" key="1">
    <citation type="submission" date="2019-08" db="EMBL/GenBank/DDBJ databases">
        <authorList>
            <person name="Kucharzyk K."/>
            <person name="Murdoch R.W."/>
            <person name="Higgins S."/>
            <person name="Loffler F."/>
        </authorList>
    </citation>
    <scope>NUCLEOTIDE SEQUENCE</scope>
</reference>
<dbReference type="Gene3D" id="3.40.50.12780">
    <property type="entry name" value="N-terminal domain of ligase-like"/>
    <property type="match status" value="1"/>
</dbReference>
<evidence type="ECO:0008006" key="2">
    <source>
        <dbReference type="Google" id="ProtNLM"/>
    </source>
</evidence>
<organism evidence="1">
    <name type="scientific">bioreactor metagenome</name>
    <dbReference type="NCBI Taxonomy" id="1076179"/>
    <lineage>
        <taxon>unclassified sequences</taxon>
        <taxon>metagenomes</taxon>
        <taxon>ecological metagenomes</taxon>
    </lineage>
</organism>
<dbReference type="EMBL" id="VSSQ01008219">
    <property type="protein sequence ID" value="MPM38242.1"/>
    <property type="molecule type" value="Genomic_DNA"/>
</dbReference>